<name>A0A0L8HPH6_OCTBM</name>
<evidence type="ECO:0000313" key="1">
    <source>
        <dbReference type="EMBL" id="KOF91126.1"/>
    </source>
</evidence>
<dbReference type="EMBL" id="KQ417613">
    <property type="protein sequence ID" value="KOF91126.1"/>
    <property type="molecule type" value="Genomic_DNA"/>
</dbReference>
<organism evidence="1">
    <name type="scientific">Octopus bimaculoides</name>
    <name type="common">California two-spotted octopus</name>
    <dbReference type="NCBI Taxonomy" id="37653"/>
    <lineage>
        <taxon>Eukaryota</taxon>
        <taxon>Metazoa</taxon>
        <taxon>Spiralia</taxon>
        <taxon>Lophotrochozoa</taxon>
        <taxon>Mollusca</taxon>
        <taxon>Cephalopoda</taxon>
        <taxon>Coleoidea</taxon>
        <taxon>Octopodiformes</taxon>
        <taxon>Octopoda</taxon>
        <taxon>Incirrata</taxon>
        <taxon>Octopodidae</taxon>
        <taxon>Octopus</taxon>
    </lineage>
</organism>
<accession>A0A0L8HPH6</accession>
<protein>
    <submittedName>
        <fullName evidence="1">Uncharacterized protein</fullName>
    </submittedName>
</protein>
<proteinExistence type="predicted"/>
<reference evidence="1" key="1">
    <citation type="submission" date="2015-07" db="EMBL/GenBank/DDBJ databases">
        <title>MeaNS - Measles Nucleotide Surveillance Program.</title>
        <authorList>
            <person name="Tran T."/>
            <person name="Druce J."/>
        </authorList>
    </citation>
    <scope>NUCLEOTIDE SEQUENCE</scope>
    <source>
        <strain evidence="1">UCB-OBI-ISO-001</strain>
        <tissue evidence="1">Gonad</tissue>
    </source>
</reference>
<dbReference type="AlphaFoldDB" id="A0A0L8HPH6"/>
<sequence length="94" mass="10752">MTFFKALQTERRKELFLNQSCKSNSCKRAASAIGIKEPAHTYSSTHSLKHTYSITYILKHTLTQADTYSITHSLNTHTKSHTYSSTHSLRHTHT</sequence>
<gene>
    <name evidence="1" type="ORF">OCBIM_22009778mg</name>
</gene>